<proteinExistence type="predicted"/>
<organism evidence="1 2">
    <name type="scientific">Amycolatopsis methanolica 239</name>
    <dbReference type="NCBI Taxonomy" id="1068978"/>
    <lineage>
        <taxon>Bacteria</taxon>
        <taxon>Bacillati</taxon>
        <taxon>Actinomycetota</taxon>
        <taxon>Actinomycetes</taxon>
        <taxon>Pseudonocardiales</taxon>
        <taxon>Pseudonocardiaceae</taxon>
        <taxon>Amycolatopsis</taxon>
        <taxon>Amycolatopsis methanolica group</taxon>
    </lineage>
</organism>
<dbReference type="KEGG" id="amq:AMETH_3731"/>
<protein>
    <submittedName>
        <fullName evidence="1">Uncharacterized protein</fullName>
    </submittedName>
</protein>
<reference evidence="1 2" key="1">
    <citation type="submission" date="2014-07" db="EMBL/GenBank/DDBJ databases">
        <title>Whole Genome Sequence of the Amycolatopsis methanolica 239.</title>
        <authorList>
            <person name="Tang B."/>
        </authorList>
    </citation>
    <scope>NUCLEOTIDE SEQUENCE [LARGE SCALE GENOMIC DNA]</scope>
    <source>
        <strain evidence="1 2">239</strain>
    </source>
</reference>
<name>A0A076MSF8_AMYME</name>
<dbReference type="AlphaFoldDB" id="A0A076MSF8"/>
<dbReference type="RefSeq" id="WP_017982654.1">
    <property type="nucleotide sequence ID" value="NZ_AQUL01000001.1"/>
</dbReference>
<gene>
    <name evidence="1" type="ORF">AMETH_3731</name>
</gene>
<keyword evidence="2" id="KW-1185">Reference proteome</keyword>
<sequence length="45" mass="5009">MSRWPISSTWLASVAPADQQRTVRMGWLLTPDGRATGEVVPPVTW</sequence>
<evidence type="ECO:0000313" key="2">
    <source>
        <dbReference type="Proteomes" id="UP000062973"/>
    </source>
</evidence>
<dbReference type="PATRIC" id="fig|1068978.7.peg.3988"/>
<dbReference type="Proteomes" id="UP000062973">
    <property type="component" value="Chromosome"/>
</dbReference>
<accession>A0A076MSF8</accession>
<dbReference type="EMBL" id="CP009110">
    <property type="protein sequence ID" value="AIJ23823.1"/>
    <property type="molecule type" value="Genomic_DNA"/>
</dbReference>
<dbReference type="HOGENOM" id="CLU_3195310_0_0_11"/>
<evidence type="ECO:0000313" key="1">
    <source>
        <dbReference type="EMBL" id="AIJ23823.1"/>
    </source>
</evidence>